<dbReference type="PROSITE" id="PS50404">
    <property type="entry name" value="GST_NTER"/>
    <property type="match status" value="1"/>
</dbReference>
<dbReference type="OrthoDB" id="422574at2759"/>
<dbReference type="Gene3D" id="1.20.1050.10">
    <property type="match status" value="1"/>
</dbReference>
<dbReference type="InterPro" id="IPR036282">
    <property type="entry name" value="Glutathione-S-Trfase_C_sf"/>
</dbReference>
<name>A0A9P4I4Z3_9PEZI</name>
<dbReference type="PANTHER" id="PTHR44051:SF8">
    <property type="entry name" value="GLUTATHIONE S-TRANSFERASE GSTA"/>
    <property type="match status" value="1"/>
</dbReference>
<evidence type="ECO:0000256" key="2">
    <source>
        <dbReference type="SAM" id="MobiDB-lite"/>
    </source>
</evidence>
<dbReference type="InterPro" id="IPR004046">
    <property type="entry name" value="GST_C"/>
</dbReference>
<dbReference type="CDD" id="cd03048">
    <property type="entry name" value="GST_N_Ure2p_like"/>
    <property type="match status" value="1"/>
</dbReference>
<dbReference type="SFLD" id="SFLDG00358">
    <property type="entry name" value="Main_(cytGST)"/>
    <property type="match status" value="1"/>
</dbReference>
<dbReference type="Pfam" id="PF14497">
    <property type="entry name" value="GST_C_3"/>
    <property type="match status" value="1"/>
</dbReference>
<dbReference type="AlphaFoldDB" id="A0A9P4I4Z3"/>
<evidence type="ECO:0000259" key="3">
    <source>
        <dbReference type="PROSITE" id="PS50404"/>
    </source>
</evidence>
<organism evidence="5 6">
    <name type="scientific">Saccharata proteae CBS 121410</name>
    <dbReference type="NCBI Taxonomy" id="1314787"/>
    <lineage>
        <taxon>Eukaryota</taxon>
        <taxon>Fungi</taxon>
        <taxon>Dikarya</taxon>
        <taxon>Ascomycota</taxon>
        <taxon>Pezizomycotina</taxon>
        <taxon>Dothideomycetes</taxon>
        <taxon>Dothideomycetes incertae sedis</taxon>
        <taxon>Botryosphaeriales</taxon>
        <taxon>Saccharataceae</taxon>
        <taxon>Saccharata</taxon>
    </lineage>
</organism>
<evidence type="ECO:0000259" key="4">
    <source>
        <dbReference type="PROSITE" id="PS50405"/>
    </source>
</evidence>
<dbReference type="InterPro" id="IPR036249">
    <property type="entry name" value="Thioredoxin-like_sf"/>
</dbReference>
<dbReference type="EMBL" id="ML978711">
    <property type="protein sequence ID" value="KAF2092207.1"/>
    <property type="molecule type" value="Genomic_DNA"/>
</dbReference>
<dbReference type="Pfam" id="PF13409">
    <property type="entry name" value="GST_N_2"/>
    <property type="match status" value="1"/>
</dbReference>
<dbReference type="SFLD" id="SFLDG01151">
    <property type="entry name" value="Main.2:_Nu-like"/>
    <property type="match status" value="1"/>
</dbReference>
<dbReference type="SUPFAM" id="SSF52833">
    <property type="entry name" value="Thioredoxin-like"/>
    <property type="match status" value="1"/>
</dbReference>
<dbReference type="SFLD" id="SFLDS00019">
    <property type="entry name" value="Glutathione_Transferase_(cytos"/>
    <property type="match status" value="1"/>
</dbReference>
<dbReference type="FunFam" id="3.40.30.10:FF:000172">
    <property type="entry name" value="Glutathione S-transferase GstA"/>
    <property type="match status" value="1"/>
</dbReference>
<protein>
    <submittedName>
        <fullName evidence="5">Glutathione S-transferase</fullName>
    </submittedName>
</protein>
<accession>A0A9P4I4Z3</accession>
<dbReference type="Gene3D" id="3.40.30.10">
    <property type="entry name" value="Glutaredoxin"/>
    <property type="match status" value="1"/>
</dbReference>
<keyword evidence="6" id="KW-1185">Reference proteome</keyword>
<feature type="domain" description="GST N-terminal" evidence="3">
    <location>
        <begin position="6"/>
        <end position="93"/>
    </location>
</feature>
<sequence>MASEQTPDITLYTTQTPNGIKISITLEELGLPYKVHKIDISKNTQKEPWFLAINPNGRIPALTDSSFPDGAPIHLFESGSIMQYLVSRYDPGHKISFAPGTREFYEMNNWLFFQNAGVGPMQGQANHFTRYAPDIFEYGISRYQNETRRLYGVLDKHLKDNNADYLVGNKCTIADISHWGWVAAAGWAGVEIDEFPALKAWEERMAQREGVEKGRHVPDRHGIKDLLKDKKKMEEHAAEARKWVQAGMKDDAKKEK</sequence>
<dbReference type="PANTHER" id="PTHR44051">
    <property type="entry name" value="GLUTATHIONE S-TRANSFERASE-RELATED"/>
    <property type="match status" value="1"/>
</dbReference>
<feature type="domain" description="GST C-terminal" evidence="4">
    <location>
        <begin position="100"/>
        <end position="233"/>
    </location>
</feature>
<reference evidence="5" key="1">
    <citation type="journal article" date="2020" name="Stud. Mycol.">
        <title>101 Dothideomycetes genomes: a test case for predicting lifestyles and emergence of pathogens.</title>
        <authorList>
            <person name="Haridas S."/>
            <person name="Albert R."/>
            <person name="Binder M."/>
            <person name="Bloem J."/>
            <person name="Labutti K."/>
            <person name="Salamov A."/>
            <person name="Andreopoulos B."/>
            <person name="Baker S."/>
            <person name="Barry K."/>
            <person name="Bills G."/>
            <person name="Bluhm B."/>
            <person name="Cannon C."/>
            <person name="Castanera R."/>
            <person name="Culley D."/>
            <person name="Daum C."/>
            <person name="Ezra D."/>
            <person name="Gonzalez J."/>
            <person name="Henrissat B."/>
            <person name="Kuo A."/>
            <person name="Liang C."/>
            <person name="Lipzen A."/>
            <person name="Lutzoni F."/>
            <person name="Magnuson J."/>
            <person name="Mondo S."/>
            <person name="Nolan M."/>
            <person name="Ohm R."/>
            <person name="Pangilinan J."/>
            <person name="Park H.-J."/>
            <person name="Ramirez L."/>
            <person name="Alfaro M."/>
            <person name="Sun H."/>
            <person name="Tritt A."/>
            <person name="Yoshinaga Y."/>
            <person name="Zwiers L.-H."/>
            <person name="Turgeon B."/>
            <person name="Goodwin S."/>
            <person name="Spatafora J."/>
            <person name="Crous P."/>
            <person name="Grigoriev I."/>
        </authorList>
    </citation>
    <scope>NUCLEOTIDE SEQUENCE</scope>
    <source>
        <strain evidence="5">CBS 121410</strain>
    </source>
</reference>
<evidence type="ECO:0000313" key="5">
    <source>
        <dbReference type="EMBL" id="KAF2092207.1"/>
    </source>
</evidence>
<comment type="caution">
    <text evidence="5">The sequence shown here is derived from an EMBL/GenBank/DDBJ whole genome shotgun (WGS) entry which is preliminary data.</text>
</comment>
<dbReference type="Proteomes" id="UP000799776">
    <property type="component" value="Unassembled WGS sequence"/>
</dbReference>
<proteinExistence type="inferred from homology"/>
<dbReference type="InterPro" id="IPR040079">
    <property type="entry name" value="Glutathione_S-Trfase"/>
</dbReference>
<evidence type="ECO:0000256" key="1">
    <source>
        <dbReference type="ARBA" id="ARBA00007409"/>
    </source>
</evidence>
<feature type="region of interest" description="Disordered" evidence="2">
    <location>
        <begin position="209"/>
        <end position="256"/>
    </location>
</feature>
<dbReference type="InterPro" id="IPR004045">
    <property type="entry name" value="Glutathione_S-Trfase_N"/>
</dbReference>
<comment type="similarity">
    <text evidence="1">Belongs to the GST superfamily.</text>
</comment>
<dbReference type="InterPro" id="IPR010987">
    <property type="entry name" value="Glutathione-S-Trfase_C-like"/>
</dbReference>
<dbReference type="SUPFAM" id="SSF47616">
    <property type="entry name" value="GST C-terminal domain-like"/>
    <property type="match status" value="1"/>
</dbReference>
<dbReference type="PROSITE" id="PS50405">
    <property type="entry name" value="GST_CTER"/>
    <property type="match status" value="1"/>
</dbReference>
<gene>
    <name evidence="5" type="ORF">K490DRAFT_32300</name>
</gene>
<evidence type="ECO:0000313" key="6">
    <source>
        <dbReference type="Proteomes" id="UP000799776"/>
    </source>
</evidence>